<feature type="compositionally biased region" description="Basic and acidic residues" evidence="6">
    <location>
        <begin position="978"/>
        <end position="1002"/>
    </location>
</feature>
<feature type="compositionally biased region" description="Basic and acidic residues" evidence="6">
    <location>
        <begin position="1259"/>
        <end position="1302"/>
    </location>
</feature>
<feature type="compositionally biased region" description="Polar residues" evidence="6">
    <location>
        <begin position="283"/>
        <end position="293"/>
    </location>
</feature>
<reference evidence="8" key="1">
    <citation type="submission" date="2025-08" db="UniProtKB">
        <authorList>
            <consortium name="Ensembl"/>
        </authorList>
    </citation>
    <scope>IDENTIFICATION</scope>
</reference>
<dbReference type="InterPro" id="IPR003604">
    <property type="entry name" value="Matrin/U1-like-C_Znf_C2H2"/>
</dbReference>
<keyword evidence="9" id="KW-1185">Reference proteome</keyword>
<evidence type="ECO:0000313" key="9">
    <source>
        <dbReference type="Proteomes" id="UP000261640"/>
    </source>
</evidence>
<evidence type="ECO:0000256" key="2">
    <source>
        <dbReference type="ARBA" id="ARBA00022723"/>
    </source>
</evidence>
<feature type="compositionally biased region" description="Basic and acidic residues" evidence="6">
    <location>
        <begin position="1349"/>
        <end position="1359"/>
    </location>
</feature>
<feature type="compositionally biased region" description="Polar residues" evidence="6">
    <location>
        <begin position="127"/>
        <end position="145"/>
    </location>
</feature>
<feature type="compositionally biased region" description="Low complexity" evidence="6">
    <location>
        <begin position="146"/>
        <end position="163"/>
    </location>
</feature>
<dbReference type="GeneTree" id="ENSGT00990000203723"/>
<dbReference type="SMART" id="SM00451">
    <property type="entry name" value="ZnF_U1"/>
    <property type="match status" value="1"/>
</dbReference>
<dbReference type="PROSITE" id="PS50171">
    <property type="entry name" value="ZF_MATRIN"/>
    <property type="match status" value="1"/>
</dbReference>
<feature type="compositionally biased region" description="Low complexity" evidence="6">
    <location>
        <begin position="418"/>
        <end position="431"/>
    </location>
</feature>
<feature type="compositionally biased region" description="Polar residues" evidence="6">
    <location>
        <begin position="910"/>
        <end position="941"/>
    </location>
</feature>
<evidence type="ECO:0000313" key="8">
    <source>
        <dbReference type="Ensembl" id="ENSMAMP00000013785.1"/>
    </source>
</evidence>
<feature type="compositionally biased region" description="Basic and acidic residues" evidence="6">
    <location>
        <begin position="1422"/>
        <end position="1432"/>
    </location>
</feature>
<feature type="compositionally biased region" description="Acidic residues" evidence="6">
    <location>
        <begin position="1003"/>
        <end position="1024"/>
    </location>
</feature>
<keyword evidence="5" id="KW-0539">Nucleus</keyword>
<feature type="region of interest" description="Disordered" evidence="6">
    <location>
        <begin position="1143"/>
        <end position="1365"/>
    </location>
</feature>
<feature type="compositionally biased region" description="Polar residues" evidence="6">
    <location>
        <begin position="1228"/>
        <end position="1237"/>
    </location>
</feature>
<feature type="compositionally biased region" description="Low complexity" evidence="6">
    <location>
        <begin position="498"/>
        <end position="515"/>
    </location>
</feature>
<feature type="region of interest" description="Disordered" evidence="6">
    <location>
        <begin position="123"/>
        <end position="165"/>
    </location>
</feature>
<proteinExistence type="predicted"/>
<dbReference type="Proteomes" id="UP000261640">
    <property type="component" value="Unplaced"/>
</dbReference>
<feature type="domain" description="Matrin-type" evidence="7">
    <location>
        <begin position="1619"/>
        <end position="1650"/>
    </location>
</feature>
<dbReference type="InParanoid" id="A0A3Q3RZ18"/>
<feature type="compositionally biased region" description="Polar residues" evidence="6">
    <location>
        <begin position="432"/>
        <end position="461"/>
    </location>
</feature>
<feature type="compositionally biased region" description="Basic and acidic residues" evidence="6">
    <location>
        <begin position="1208"/>
        <end position="1222"/>
    </location>
</feature>
<evidence type="ECO:0000256" key="4">
    <source>
        <dbReference type="ARBA" id="ARBA00022833"/>
    </source>
</evidence>
<feature type="compositionally biased region" description="Basic residues" evidence="6">
    <location>
        <begin position="1472"/>
        <end position="1481"/>
    </location>
</feature>
<feature type="compositionally biased region" description="Low complexity" evidence="6">
    <location>
        <begin position="369"/>
        <end position="405"/>
    </location>
</feature>
<feature type="compositionally biased region" description="Basic and acidic residues" evidence="6">
    <location>
        <begin position="727"/>
        <end position="749"/>
    </location>
</feature>
<feature type="region of interest" description="Disordered" evidence="6">
    <location>
        <begin position="688"/>
        <end position="1108"/>
    </location>
</feature>
<feature type="compositionally biased region" description="Basic and acidic residues" evidence="6">
    <location>
        <begin position="1574"/>
        <end position="1585"/>
    </location>
</feature>
<feature type="region of interest" description="Disordered" evidence="6">
    <location>
        <begin position="345"/>
        <end position="471"/>
    </location>
</feature>
<name>A0A3Q3RZ18_9TELE</name>
<dbReference type="InterPro" id="IPR000690">
    <property type="entry name" value="Matrin/U1-C_Znf_C2H2"/>
</dbReference>
<dbReference type="GO" id="GO:0003676">
    <property type="term" value="F:nucleic acid binding"/>
    <property type="evidence" value="ECO:0007669"/>
    <property type="project" value="InterPro"/>
</dbReference>
<evidence type="ECO:0000256" key="5">
    <source>
        <dbReference type="ARBA" id="ARBA00023242"/>
    </source>
</evidence>
<protein>
    <recommendedName>
        <fullName evidence="7">Matrin-type domain-containing protein</fullName>
    </recommendedName>
</protein>
<feature type="region of interest" description="Disordered" evidence="6">
    <location>
        <begin position="269"/>
        <end position="310"/>
    </location>
</feature>
<dbReference type="GO" id="GO:0008270">
    <property type="term" value="F:zinc ion binding"/>
    <property type="evidence" value="ECO:0007669"/>
    <property type="project" value="UniProtKB-KW"/>
</dbReference>
<feature type="compositionally biased region" description="Acidic residues" evidence="6">
    <location>
        <begin position="758"/>
        <end position="772"/>
    </location>
</feature>
<dbReference type="Ensembl" id="ENSMAMT00000014163.2">
    <property type="protein sequence ID" value="ENSMAMP00000013785.1"/>
    <property type="gene ID" value="ENSMAMG00000009352.2"/>
</dbReference>
<evidence type="ECO:0000256" key="6">
    <source>
        <dbReference type="SAM" id="MobiDB-lite"/>
    </source>
</evidence>
<evidence type="ECO:0000259" key="7">
    <source>
        <dbReference type="PROSITE" id="PS50171"/>
    </source>
</evidence>
<feature type="region of interest" description="Disordered" evidence="6">
    <location>
        <begin position="1405"/>
        <end position="1595"/>
    </location>
</feature>
<keyword evidence="2" id="KW-0479">Metal-binding</keyword>
<feature type="compositionally biased region" description="Basic and acidic residues" evidence="6">
    <location>
        <begin position="698"/>
        <end position="711"/>
    </location>
</feature>
<organism evidence="8 9">
    <name type="scientific">Mastacembelus armatus</name>
    <name type="common">zig-zag eel</name>
    <dbReference type="NCBI Taxonomy" id="205130"/>
    <lineage>
        <taxon>Eukaryota</taxon>
        <taxon>Metazoa</taxon>
        <taxon>Chordata</taxon>
        <taxon>Craniata</taxon>
        <taxon>Vertebrata</taxon>
        <taxon>Euteleostomi</taxon>
        <taxon>Actinopterygii</taxon>
        <taxon>Neopterygii</taxon>
        <taxon>Teleostei</taxon>
        <taxon>Neoteleostei</taxon>
        <taxon>Acanthomorphata</taxon>
        <taxon>Anabantaria</taxon>
        <taxon>Synbranchiformes</taxon>
        <taxon>Mastacembelidae</taxon>
        <taxon>Mastacembelus</taxon>
    </lineage>
</organism>
<keyword evidence="3" id="KW-0863">Zinc-finger</keyword>
<feature type="region of interest" description="Disordered" evidence="6">
    <location>
        <begin position="1654"/>
        <end position="1673"/>
    </location>
</feature>
<feature type="compositionally biased region" description="Acidic residues" evidence="6">
    <location>
        <begin position="1242"/>
        <end position="1258"/>
    </location>
</feature>
<dbReference type="GO" id="GO:0005634">
    <property type="term" value="C:nucleus"/>
    <property type="evidence" value="ECO:0007669"/>
    <property type="project" value="UniProtKB-SubCell"/>
</dbReference>
<feature type="compositionally biased region" description="Basic and acidic residues" evidence="6">
    <location>
        <begin position="1492"/>
        <end position="1503"/>
    </location>
</feature>
<feature type="region of interest" description="Disordered" evidence="6">
    <location>
        <begin position="486"/>
        <end position="515"/>
    </location>
</feature>
<comment type="subcellular location">
    <subcellularLocation>
        <location evidence="1">Nucleus</location>
    </subcellularLocation>
</comment>
<accession>A0A3Q3RZ18</accession>
<feature type="compositionally biased region" description="Basic and acidic residues" evidence="6">
    <location>
        <begin position="849"/>
        <end position="871"/>
    </location>
</feature>
<evidence type="ECO:0000256" key="1">
    <source>
        <dbReference type="ARBA" id="ARBA00004123"/>
    </source>
</evidence>
<feature type="compositionally biased region" description="Basic and acidic residues" evidence="6">
    <location>
        <begin position="952"/>
        <end position="969"/>
    </location>
</feature>
<keyword evidence="4" id="KW-0862">Zinc</keyword>
<reference evidence="8" key="2">
    <citation type="submission" date="2025-09" db="UniProtKB">
        <authorList>
            <consortium name="Ensembl"/>
        </authorList>
    </citation>
    <scope>IDENTIFICATION</scope>
</reference>
<dbReference type="STRING" id="205130.ENSMAMP00000013785"/>
<sequence>MYKTLMRWSNARVPDDESLEERLLCVEISETNVDVVKKVIEVVASIATFVSFLPLANRVCVEMADSSGVAEVVKKYNTYSPDSFSQRAIWSKVQRFETLKSLKQRLENSKDITIHFELDDTSDTTEECLTQPHTSDLSDNGGQHDQQTSSPASAQTAASAGSTISESVMAGPSVTTASDIVVKECGAKPGTQSTMDFTIASKANEDVKGEEGLPTTSFGTADKNSVLAASSLPVSATGLVKPEENVAELPRIDEDIFKALTAAVRQHRLTRGSKMQSEENESLSKSNTNLSSVNDEDTVREKGQDDYTDDSITSDAYLFDEQNFNMEDFFVVDEVGDDVLDTSWSFSPLSSKGHKQRQSSDVPSKDSESSASSIPSSSSSSNVTKASMKNTSSSSLTSVSPKTSKNSSEPNLSLIKPSASASVTKTASSSSMCTETPAFSGQKTQQSKTKSVAKASNTASSGCRPCLPPTASEMEKTTTVVVVETSVVTHPEEEAKTTENSVSKSENSVSTEDTAAKAVDVSVVAESSEMQPSTQRHEIGLTDQTQNLEIGFIDDTLKDLKEREEDDDIENYEILDVLDDLSDEPVGEDDQAGNVETQLAELEESHILHEENFQVLDSLDDEGCIEMEMETKNQVAPGQEDSHLLKGDSSVVRQLSEEDVNQVVDKLADKGVIYENQEAFNKDTFQVLDTGSKQAPRNKGDEKMKKQEEVQGKTLETESCSVSIHIGKPDDQSSDNKEQCLQEHEKSDTLKTVGSDVNEQETFEILDSIDDQTAEKDINLKLPTSSDQILKDDSRPMTTDMDSGADKEERRKKGQATAWKDDKPSKTSGPRTRSCKSEGQKLPKIQAVKKYDTRTKTDTSTRVSQREKKTTEAVVYEIVDSVEDEPVQDGDATERSGKRSSARLKRENKMTVSLTEASNKSPATEDTCQILNFVDNKTASGEPTVMTRFTRGKRDQRTNDKTKKQDTPTRRRTPSSDSCEKTPKKEVKPLPRESIPIKKNDDVVSEVSEEDTTYEILDSVEDEVKDDRPISGGKGRRGRPAKGIKTTKQDRVLLEMEDNDASEKAADEEEETYQILDSVEDEMVDEQPPTEQSKIGSNEKISEIDQKSVFFTESSKTEEEEEEPVYQIVDCLEDDHIQEELMTIEVSNEGGRNRSKKTDETAEKGVTLPSVTEAPEQVGVQDRSLHQINDDFVPAGPPPAAEESVMGQKERTPKTLLEENKKQRSLKKNQTAVTSALVNLDEVSEEEEDYPDDTAEEEELRKRQATTKEKQLTNERHKEREERKTEERRSRGREEREREQRSWSRSSSREGGGGTRRGRKRGREKEEKIEVDAEELVTLDEVGADEAGEERLLEGHEWDGEITEGELQTLITLDEIVEEEVGKAEQNTFDTHPPCKEHESVDFLNPETLVTLDEAGDDEEEKADKDQAEKTTRSAKRKHDDTEESMNFVTVDQVGEVEEEVEKEVVTVTTRTRGRAKKKTRQTPVRKSTRWRKVDKEEEKSADTDVPPPASPSPSSSLMLSHDSQPEVQKTEAEVEVEFDTSAGPQREHPESQSLEGNVEGGWNQANLKVARKGKSELDGPEAKRSRSQSPCVPANFKLPPFSPNKPLGQDFVVPKWGFFCNLCSVFYLNESTAKDLHCSSQRHYDNLKKHYQKLQQKPSKLSARNSQGSLSD</sequence>
<feature type="compositionally biased region" description="Acidic residues" evidence="6">
    <location>
        <begin position="1055"/>
        <end position="1085"/>
    </location>
</feature>
<evidence type="ECO:0000256" key="3">
    <source>
        <dbReference type="ARBA" id="ARBA00022771"/>
    </source>
</evidence>
<feature type="compositionally biased region" description="Acidic residues" evidence="6">
    <location>
        <begin position="1332"/>
        <end position="1348"/>
    </location>
</feature>
<feature type="compositionally biased region" description="Polar residues" evidence="6">
    <location>
        <begin position="1518"/>
        <end position="1528"/>
    </location>
</feature>